<keyword evidence="3" id="KW-0732">Signal</keyword>
<dbReference type="SUPFAM" id="SSF52075">
    <property type="entry name" value="Outer arm dynein light chain 1"/>
    <property type="match status" value="1"/>
</dbReference>
<dbReference type="InterPro" id="IPR001611">
    <property type="entry name" value="Leu-rich_rpt"/>
</dbReference>
<protein>
    <submittedName>
        <fullName evidence="4">Uncharacterized protein</fullName>
    </submittedName>
</protein>
<feature type="signal peptide" evidence="3">
    <location>
        <begin position="1"/>
        <end position="20"/>
    </location>
</feature>
<evidence type="ECO:0000256" key="1">
    <source>
        <dbReference type="ARBA" id="ARBA00022614"/>
    </source>
</evidence>
<evidence type="ECO:0000313" key="5">
    <source>
        <dbReference type="Proteomes" id="UP001153709"/>
    </source>
</evidence>
<dbReference type="PANTHER" id="PTHR45712:SF22">
    <property type="entry name" value="INSULIN-LIKE GROWTH FACTOR-BINDING PROTEIN COMPLEX ACID LABILE SUBUNIT"/>
    <property type="match status" value="1"/>
</dbReference>
<feature type="chain" id="PRO_5040508828" evidence="3">
    <location>
        <begin position="21"/>
        <end position="234"/>
    </location>
</feature>
<gene>
    <name evidence="4" type="ORF">DIABBA_LOCUS6234</name>
</gene>
<evidence type="ECO:0000256" key="2">
    <source>
        <dbReference type="ARBA" id="ARBA00022737"/>
    </source>
</evidence>
<dbReference type="GO" id="GO:0005615">
    <property type="term" value="C:extracellular space"/>
    <property type="evidence" value="ECO:0007669"/>
    <property type="project" value="TreeGrafter"/>
</dbReference>
<dbReference type="Pfam" id="PF13855">
    <property type="entry name" value="LRR_8"/>
    <property type="match status" value="1"/>
</dbReference>
<dbReference type="EMBL" id="OU898279">
    <property type="protein sequence ID" value="CAH1278068.1"/>
    <property type="molecule type" value="Genomic_DNA"/>
</dbReference>
<keyword evidence="5" id="KW-1185">Reference proteome</keyword>
<organism evidence="4 5">
    <name type="scientific">Diabrotica balteata</name>
    <name type="common">Banded cucumber beetle</name>
    <dbReference type="NCBI Taxonomy" id="107213"/>
    <lineage>
        <taxon>Eukaryota</taxon>
        <taxon>Metazoa</taxon>
        <taxon>Ecdysozoa</taxon>
        <taxon>Arthropoda</taxon>
        <taxon>Hexapoda</taxon>
        <taxon>Insecta</taxon>
        <taxon>Pterygota</taxon>
        <taxon>Neoptera</taxon>
        <taxon>Endopterygota</taxon>
        <taxon>Coleoptera</taxon>
        <taxon>Polyphaga</taxon>
        <taxon>Cucujiformia</taxon>
        <taxon>Chrysomeloidea</taxon>
        <taxon>Chrysomelidae</taxon>
        <taxon>Galerucinae</taxon>
        <taxon>Diabroticina</taxon>
        <taxon>Diabroticites</taxon>
        <taxon>Diabrotica</taxon>
    </lineage>
</organism>
<dbReference type="InterPro" id="IPR003591">
    <property type="entry name" value="Leu-rich_rpt_typical-subtyp"/>
</dbReference>
<dbReference type="Gene3D" id="3.80.10.10">
    <property type="entry name" value="Ribonuclease Inhibitor"/>
    <property type="match status" value="2"/>
</dbReference>
<keyword evidence="2" id="KW-0677">Repeat</keyword>
<reference evidence="4" key="1">
    <citation type="submission" date="2022-01" db="EMBL/GenBank/DDBJ databases">
        <authorList>
            <person name="King R."/>
        </authorList>
    </citation>
    <scope>NUCLEOTIDE SEQUENCE</scope>
</reference>
<keyword evidence="1" id="KW-0433">Leucine-rich repeat</keyword>
<dbReference type="InterPro" id="IPR032675">
    <property type="entry name" value="LRR_dom_sf"/>
</dbReference>
<proteinExistence type="predicted"/>
<evidence type="ECO:0000256" key="3">
    <source>
        <dbReference type="SAM" id="SignalP"/>
    </source>
</evidence>
<evidence type="ECO:0000313" key="4">
    <source>
        <dbReference type="EMBL" id="CAH1278068.1"/>
    </source>
</evidence>
<dbReference type="PANTHER" id="PTHR45712">
    <property type="entry name" value="AGAP008170-PA"/>
    <property type="match status" value="1"/>
</dbReference>
<dbReference type="Proteomes" id="UP001153709">
    <property type="component" value="Chromosome 4"/>
</dbReference>
<dbReference type="SMART" id="SM00369">
    <property type="entry name" value="LRR_TYP"/>
    <property type="match status" value="4"/>
</dbReference>
<dbReference type="AlphaFoldDB" id="A0A9P0DZ73"/>
<dbReference type="OrthoDB" id="676979at2759"/>
<dbReference type="InterPro" id="IPR050333">
    <property type="entry name" value="SLRP"/>
</dbReference>
<accession>A0A9P0DZ73</accession>
<name>A0A9P0DZ73_DIABA</name>
<sequence>MKFSQVVSISLLLLTKYVRSDFTEGQPCTEKNTAYLTDEHQTIPEIRIYCVDVTGFKSNVDGNANLDQYKSFFDASQTAETLYSNSLELTSFPVNVISSLPNLQLVDLNFNHITNLPTELFKYAPNIKTLLLAGNRILVPEEGPLLVSDTLETLMLTNNLINKLYESTFKELPNLHVLYIDDNNLQDLVPIYGTVPNLQYLDVRRNYIKHLPSRGDISTSLKRYFSKPQKELQQ</sequence>